<comment type="caution">
    <text evidence="3">The sequence shown here is derived from an EMBL/GenBank/DDBJ whole genome shotgun (WGS) entry which is preliminary data.</text>
</comment>
<protein>
    <recommendedName>
        <fullName evidence="5">DUF5642 domain-containing protein</fullName>
    </recommendedName>
</protein>
<evidence type="ECO:0000313" key="4">
    <source>
        <dbReference type="Proteomes" id="UP000235836"/>
    </source>
</evidence>
<accession>A0A2N6T3G6</accession>
<keyword evidence="2" id="KW-0732">Signal</keyword>
<dbReference type="RefSeq" id="WP_102724324.1">
    <property type="nucleotide sequence ID" value="NZ_PNHG01000015.1"/>
</dbReference>
<evidence type="ECO:0000256" key="2">
    <source>
        <dbReference type="SAM" id="SignalP"/>
    </source>
</evidence>
<dbReference type="PROSITE" id="PS51257">
    <property type="entry name" value="PROKAR_LIPOPROTEIN"/>
    <property type="match status" value="1"/>
</dbReference>
<keyword evidence="4" id="KW-1185">Reference proteome</keyword>
<evidence type="ECO:0000256" key="1">
    <source>
        <dbReference type="SAM" id="MobiDB-lite"/>
    </source>
</evidence>
<feature type="region of interest" description="Disordered" evidence="1">
    <location>
        <begin position="23"/>
        <end position="46"/>
    </location>
</feature>
<dbReference type="Proteomes" id="UP000235836">
    <property type="component" value="Unassembled WGS sequence"/>
</dbReference>
<feature type="chain" id="PRO_5039706692" description="DUF5642 domain-containing protein" evidence="2">
    <location>
        <begin position="19"/>
        <end position="237"/>
    </location>
</feature>
<dbReference type="EMBL" id="PNHG01000015">
    <property type="protein sequence ID" value="PMC63822.1"/>
    <property type="molecule type" value="Genomic_DNA"/>
</dbReference>
<reference evidence="3 4" key="1">
    <citation type="submission" date="2017-09" db="EMBL/GenBank/DDBJ databases">
        <title>Bacterial strain isolated from the female urinary microbiota.</title>
        <authorList>
            <person name="Thomas-White K."/>
            <person name="Kumar N."/>
            <person name="Forster S."/>
            <person name="Putonti C."/>
            <person name="Lawley T."/>
            <person name="Wolfe A.J."/>
        </authorList>
    </citation>
    <scope>NUCLEOTIDE SEQUENCE [LARGE SCALE GENOMIC DNA]</scope>
    <source>
        <strain evidence="3 4">UMB0792</strain>
    </source>
</reference>
<evidence type="ECO:0008006" key="5">
    <source>
        <dbReference type="Google" id="ProtNLM"/>
    </source>
</evidence>
<name>A0A2N6T3G6_9CORY</name>
<organism evidence="3 4">
    <name type="scientific">Corynebacterium tuscaniense</name>
    <dbReference type="NCBI Taxonomy" id="302449"/>
    <lineage>
        <taxon>Bacteria</taxon>
        <taxon>Bacillati</taxon>
        <taxon>Actinomycetota</taxon>
        <taxon>Actinomycetes</taxon>
        <taxon>Mycobacteriales</taxon>
        <taxon>Corynebacteriaceae</taxon>
        <taxon>Corynebacterium</taxon>
    </lineage>
</organism>
<dbReference type="AlphaFoldDB" id="A0A2N6T3G6"/>
<sequence>MIRAFSAALAAVSLMAVAGCGASEDTDQAAPPAAESHDGTATSEAPKDVDYRTLLDGITYKGQPIAVRTPEQIEEFIQMSRDAEAENAVDNVKVEPAECAESVTDPARANHAERMSVDNFTMADLDVGSFTLIAEAADIADYRMTDLEKSDGSCDKYTVTMHGYTQHITDKEIPFEGDANKGRAIISHSVFDDGIEATIYNVAAEKSGAYVNVVIKDYSDESIQAANETLDQVLARL</sequence>
<evidence type="ECO:0000313" key="3">
    <source>
        <dbReference type="EMBL" id="PMC63822.1"/>
    </source>
</evidence>
<gene>
    <name evidence="3" type="ORF">CJ203_08965</name>
</gene>
<feature type="signal peptide" evidence="2">
    <location>
        <begin position="1"/>
        <end position="18"/>
    </location>
</feature>
<proteinExistence type="predicted"/>